<keyword evidence="9" id="KW-1185">Reference proteome</keyword>
<dbReference type="EMBL" id="BMIQ01000003">
    <property type="protein sequence ID" value="GGE05735.1"/>
    <property type="molecule type" value="Genomic_DNA"/>
</dbReference>
<dbReference type="RefSeq" id="WP_210318391.1">
    <property type="nucleotide sequence ID" value="NZ_BMIQ01000003.1"/>
</dbReference>
<feature type="transmembrane region" description="Helical" evidence="7">
    <location>
        <begin position="86"/>
        <end position="105"/>
    </location>
</feature>
<feature type="transmembrane region" description="Helical" evidence="7">
    <location>
        <begin position="376"/>
        <end position="398"/>
    </location>
</feature>
<dbReference type="InterPro" id="IPR036259">
    <property type="entry name" value="MFS_trans_sf"/>
</dbReference>
<keyword evidence="6 7" id="KW-0472">Membrane</keyword>
<dbReference type="GO" id="GO:0005886">
    <property type="term" value="C:plasma membrane"/>
    <property type="evidence" value="ECO:0007669"/>
    <property type="project" value="UniProtKB-SubCell"/>
</dbReference>
<dbReference type="PANTHER" id="PTHR23517:SF13">
    <property type="entry name" value="MAJOR FACILITATOR SUPERFAMILY MFS_1"/>
    <property type="match status" value="1"/>
</dbReference>
<reference evidence="8" key="2">
    <citation type="submission" date="2020-09" db="EMBL/GenBank/DDBJ databases">
        <authorList>
            <person name="Sun Q."/>
            <person name="Zhou Y."/>
        </authorList>
    </citation>
    <scope>NUCLEOTIDE SEQUENCE</scope>
    <source>
        <strain evidence="8">CGMCC 1.15367</strain>
    </source>
</reference>
<comment type="subcellular location">
    <subcellularLocation>
        <location evidence="1">Cell membrane</location>
        <topology evidence="1">Multi-pass membrane protein</topology>
    </subcellularLocation>
</comment>
<proteinExistence type="predicted"/>
<reference evidence="8" key="1">
    <citation type="journal article" date="2014" name="Int. J. Syst. Evol. Microbiol.">
        <title>Complete genome sequence of Corynebacterium casei LMG S-19264T (=DSM 44701T), isolated from a smear-ripened cheese.</title>
        <authorList>
            <consortium name="US DOE Joint Genome Institute (JGI-PGF)"/>
            <person name="Walter F."/>
            <person name="Albersmeier A."/>
            <person name="Kalinowski J."/>
            <person name="Ruckert C."/>
        </authorList>
    </citation>
    <scope>NUCLEOTIDE SEQUENCE</scope>
    <source>
        <strain evidence="8">CGMCC 1.15367</strain>
    </source>
</reference>
<dbReference type="SUPFAM" id="SSF103473">
    <property type="entry name" value="MFS general substrate transporter"/>
    <property type="match status" value="1"/>
</dbReference>
<dbReference type="GO" id="GO:0022857">
    <property type="term" value="F:transmembrane transporter activity"/>
    <property type="evidence" value="ECO:0007669"/>
    <property type="project" value="InterPro"/>
</dbReference>
<comment type="caution">
    <text evidence="8">The sequence shown here is derived from an EMBL/GenBank/DDBJ whole genome shotgun (WGS) entry which is preliminary data.</text>
</comment>
<feature type="transmembrane region" description="Helical" evidence="7">
    <location>
        <begin position="169"/>
        <end position="191"/>
    </location>
</feature>
<feature type="transmembrane region" description="Helical" evidence="7">
    <location>
        <begin position="281"/>
        <end position="302"/>
    </location>
</feature>
<evidence type="ECO:0000313" key="9">
    <source>
        <dbReference type="Proteomes" id="UP000644699"/>
    </source>
</evidence>
<feature type="transmembrane region" description="Helical" evidence="7">
    <location>
        <begin position="145"/>
        <end position="163"/>
    </location>
</feature>
<evidence type="ECO:0000256" key="1">
    <source>
        <dbReference type="ARBA" id="ARBA00004651"/>
    </source>
</evidence>
<evidence type="ECO:0000256" key="3">
    <source>
        <dbReference type="ARBA" id="ARBA00022475"/>
    </source>
</evidence>
<evidence type="ECO:0000256" key="7">
    <source>
        <dbReference type="SAM" id="Phobius"/>
    </source>
</evidence>
<feature type="transmembrane region" description="Helical" evidence="7">
    <location>
        <begin position="21"/>
        <end position="42"/>
    </location>
</feature>
<feature type="transmembrane region" description="Helical" evidence="7">
    <location>
        <begin position="54"/>
        <end position="74"/>
    </location>
</feature>
<dbReference type="Proteomes" id="UP000644699">
    <property type="component" value="Unassembled WGS sequence"/>
</dbReference>
<keyword evidence="3" id="KW-1003">Cell membrane</keyword>
<dbReference type="Gene3D" id="1.20.1250.20">
    <property type="entry name" value="MFS general substrate transporter like domains"/>
    <property type="match status" value="1"/>
</dbReference>
<evidence type="ECO:0000256" key="2">
    <source>
        <dbReference type="ARBA" id="ARBA00022448"/>
    </source>
</evidence>
<evidence type="ECO:0000256" key="6">
    <source>
        <dbReference type="ARBA" id="ARBA00023136"/>
    </source>
</evidence>
<evidence type="ECO:0000256" key="5">
    <source>
        <dbReference type="ARBA" id="ARBA00022989"/>
    </source>
</evidence>
<protein>
    <submittedName>
        <fullName evidence="8">MFS transporter</fullName>
    </submittedName>
</protein>
<evidence type="ECO:0000256" key="4">
    <source>
        <dbReference type="ARBA" id="ARBA00022692"/>
    </source>
</evidence>
<feature type="transmembrane region" description="Helical" evidence="7">
    <location>
        <begin position="111"/>
        <end position="133"/>
    </location>
</feature>
<sequence length="405" mass="40979">MSIASSTDMARRSVPLPRKPFMLYALTLMTFMAASSVPTPLYRLYQESWGFPPSTLTAIFGAYVLSLLCALLTVGSLSDHVGRKPVLLAALVLEILSVVLFLIAAGPGGLVAARILQGFATGAAMGTLSAGLIDADQARASLFNSLAPLLGLAAGALGCSALVDFAPAPLHLVFLLLLAILTAELVAVILAPETAPRRPGALRSLWPRVHVPAGSRRDLASALPISIAGWALGGLYLSLIPTIVRHVTGSTMALTSGTVVAALASTGAVSILFARPHAPNRIIAVSAAMLALGVTATLAGVLAGSVAIMLAGTVVAGVGFGAGFLGALKTTLSNVSAADRAGLMSALLVVSYVAFSAPVMIAGVAIPIAGLVPTTVAYGTGTILLSLAALAAALRSAFSRRETTQ</sequence>
<dbReference type="InterPro" id="IPR011701">
    <property type="entry name" value="MFS"/>
</dbReference>
<dbReference type="PANTHER" id="PTHR23517">
    <property type="entry name" value="RESISTANCE PROTEIN MDTM, PUTATIVE-RELATED-RELATED"/>
    <property type="match status" value="1"/>
</dbReference>
<feature type="transmembrane region" description="Helical" evidence="7">
    <location>
        <begin position="308"/>
        <end position="328"/>
    </location>
</feature>
<dbReference type="AlphaFoldDB" id="A0A916ZNA1"/>
<keyword evidence="2" id="KW-0813">Transport</keyword>
<keyword evidence="5 7" id="KW-1133">Transmembrane helix</keyword>
<name>A0A916ZNA1_9HYPH</name>
<feature type="transmembrane region" description="Helical" evidence="7">
    <location>
        <begin position="349"/>
        <end position="370"/>
    </location>
</feature>
<keyword evidence="4 7" id="KW-0812">Transmembrane</keyword>
<dbReference type="InterPro" id="IPR050171">
    <property type="entry name" value="MFS_Transporters"/>
</dbReference>
<feature type="transmembrane region" description="Helical" evidence="7">
    <location>
        <begin position="252"/>
        <end position="274"/>
    </location>
</feature>
<gene>
    <name evidence="8" type="ORF">GCM10011390_25920</name>
</gene>
<organism evidence="8 9">
    <name type="scientific">Aureimonas endophytica</name>
    <dbReference type="NCBI Taxonomy" id="2027858"/>
    <lineage>
        <taxon>Bacteria</taxon>
        <taxon>Pseudomonadati</taxon>
        <taxon>Pseudomonadota</taxon>
        <taxon>Alphaproteobacteria</taxon>
        <taxon>Hyphomicrobiales</taxon>
        <taxon>Aurantimonadaceae</taxon>
        <taxon>Aureimonas</taxon>
    </lineage>
</organism>
<evidence type="ECO:0000313" key="8">
    <source>
        <dbReference type="EMBL" id="GGE05735.1"/>
    </source>
</evidence>
<dbReference type="Pfam" id="PF07690">
    <property type="entry name" value="MFS_1"/>
    <property type="match status" value="1"/>
</dbReference>
<accession>A0A916ZNA1</accession>
<feature type="transmembrane region" description="Helical" evidence="7">
    <location>
        <begin position="219"/>
        <end position="240"/>
    </location>
</feature>